<reference evidence="3" key="2">
    <citation type="submission" date="2020-09" db="EMBL/GenBank/DDBJ databases">
        <authorList>
            <person name="Sun Q."/>
            <person name="Zhou Y."/>
        </authorList>
    </citation>
    <scope>NUCLEOTIDE SEQUENCE</scope>
    <source>
        <strain evidence="3">CGMCC 1.15254</strain>
    </source>
</reference>
<dbReference type="GO" id="GO:0006203">
    <property type="term" value="P:dGTP catabolic process"/>
    <property type="evidence" value="ECO:0007669"/>
    <property type="project" value="TreeGrafter"/>
</dbReference>
<reference evidence="3" key="1">
    <citation type="journal article" date="2014" name="Int. J. Syst. Evol. Microbiol.">
        <title>Complete genome sequence of Corynebacterium casei LMG S-19264T (=DSM 44701T), isolated from a smear-ripened cheese.</title>
        <authorList>
            <consortium name="US DOE Joint Genome Institute (JGI-PGF)"/>
            <person name="Walter F."/>
            <person name="Albersmeier A."/>
            <person name="Kalinowski J."/>
            <person name="Ruckert C."/>
        </authorList>
    </citation>
    <scope>NUCLEOTIDE SEQUENCE</scope>
    <source>
        <strain evidence="3">CGMCC 1.15254</strain>
    </source>
</reference>
<gene>
    <name evidence="3" type="primary">dgt2</name>
    <name evidence="3" type="ORF">GCM10011332_17270</name>
</gene>
<dbReference type="InterPro" id="IPR023293">
    <property type="entry name" value="dGTP_triP_hydro_central_sf"/>
</dbReference>
<dbReference type="NCBIfam" id="NF002205">
    <property type="entry name" value="PRK01096.1"/>
    <property type="match status" value="1"/>
</dbReference>
<evidence type="ECO:0000313" key="4">
    <source>
        <dbReference type="Proteomes" id="UP000632498"/>
    </source>
</evidence>
<dbReference type="InterPro" id="IPR006674">
    <property type="entry name" value="HD_domain"/>
</dbReference>
<dbReference type="Gene3D" id="1.10.3210.10">
    <property type="entry name" value="Hypothetical protein af1432"/>
    <property type="match status" value="1"/>
</dbReference>
<protein>
    <submittedName>
        <fullName evidence="3">Deoxyguanosinetriphosphate triphosphohydrolase-like protein</fullName>
    </submittedName>
</protein>
<accession>A0A917C008</accession>
<dbReference type="EMBL" id="BMHV01000010">
    <property type="protein sequence ID" value="GGF63799.1"/>
    <property type="molecule type" value="Genomic_DNA"/>
</dbReference>
<dbReference type="RefSeq" id="WP_188663885.1">
    <property type="nucleotide sequence ID" value="NZ_BMHV01000010.1"/>
</dbReference>
<comment type="caution">
    <text evidence="3">The sequence shown here is derived from an EMBL/GenBank/DDBJ whole genome shotgun (WGS) entry which is preliminary data.</text>
</comment>
<evidence type="ECO:0000259" key="2">
    <source>
        <dbReference type="SMART" id="SM00471"/>
    </source>
</evidence>
<sequence length="457" mass="51426">MMNWADLLSTSRIGMDEDAPAGREESPFLLDLDRITFSSFFRRLQDKTQVHPLSVGGRVRSRLTHSVEVASVGRSLGFGVGRQLIEGERDIPAHITAHDFGYIVQVACLSHDIGNPPFGHAGESAIGQWFQENRDVVFSADMSDSQKRDLLAFEGNAQGFRILNKLDYFREKGGFRMSYAALGAFTKYPGDTSIKNRQGIEAKKPGFCQSEKAIFEKVANRLGLIRRGNDHLWCRHPLAYLMEAADDICYRVADLEDGVTMECVSFKEVEYHLAPLAWSHKHGDTIAARRAHLLSQNWYADMDQSEKLGFLRSKAISNLIKATVDAFIEHEEDLLKGAFDQELLAATPFAQEAQACKTFAGSSIFGTRRKLEIETASYEVLGFLLDVFCRAMLEFEKCGGDIKRMSAKHKHVIRLLEYPFVFKNDRYEHLMQVSDFVSGLSDRAAVNMFKVLKGISL</sequence>
<feature type="domain" description="HD/PDEase" evidence="2">
    <location>
        <begin position="58"/>
        <end position="260"/>
    </location>
</feature>
<dbReference type="AlphaFoldDB" id="A0A917C008"/>
<dbReference type="Pfam" id="PF01966">
    <property type="entry name" value="HD"/>
    <property type="match status" value="1"/>
</dbReference>
<dbReference type="Gene3D" id="1.10.3410.10">
    <property type="entry name" value="putative deoxyguanosinetriphosphate triphosphohydrolase like domain"/>
    <property type="match status" value="1"/>
</dbReference>
<dbReference type="InterPro" id="IPR003607">
    <property type="entry name" value="HD/PDEase_dom"/>
</dbReference>
<dbReference type="SMART" id="SM00471">
    <property type="entry name" value="HDc"/>
    <property type="match status" value="1"/>
</dbReference>
<name>A0A917C008_9PROT</name>
<dbReference type="Gene3D" id="1.10.3550.10">
    <property type="entry name" value="eoxyguanosinetriphosphate triphosphohydrolase domain-like"/>
    <property type="match status" value="1"/>
</dbReference>
<keyword evidence="1" id="KW-0378">Hydrolase</keyword>
<organism evidence="3 4">
    <name type="scientific">Terasakiella brassicae</name>
    <dbReference type="NCBI Taxonomy" id="1634917"/>
    <lineage>
        <taxon>Bacteria</taxon>
        <taxon>Pseudomonadati</taxon>
        <taxon>Pseudomonadota</taxon>
        <taxon>Alphaproteobacteria</taxon>
        <taxon>Rhodospirillales</taxon>
        <taxon>Terasakiellaceae</taxon>
        <taxon>Terasakiella</taxon>
    </lineage>
</organism>
<dbReference type="InterPro" id="IPR027432">
    <property type="entry name" value="dGTP_triphosphohydrolase_C"/>
</dbReference>
<dbReference type="InterPro" id="IPR050135">
    <property type="entry name" value="dGTPase-like"/>
</dbReference>
<dbReference type="Proteomes" id="UP000632498">
    <property type="component" value="Unassembled WGS sequence"/>
</dbReference>
<dbReference type="PANTHER" id="PTHR11373:SF40">
    <property type="entry name" value="DEOXYGUANOSINETRIPHOSPHATE TRIPHOSPHOHYDROLASE-LIKE PROTEIN 2"/>
    <property type="match status" value="1"/>
</dbReference>
<evidence type="ECO:0000313" key="3">
    <source>
        <dbReference type="EMBL" id="GGF63799.1"/>
    </source>
</evidence>
<dbReference type="SUPFAM" id="SSF109604">
    <property type="entry name" value="HD-domain/PDEase-like"/>
    <property type="match status" value="1"/>
</dbReference>
<dbReference type="InterPro" id="IPR006261">
    <property type="entry name" value="dGTPase"/>
</dbReference>
<proteinExistence type="predicted"/>
<dbReference type="PANTHER" id="PTHR11373">
    <property type="entry name" value="DEOXYNUCLEOSIDE TRIPHOSPHATE TRIPHOSPHOHYDROLASE"/>
    <property type="match status" value="1"/>
</dbReference>
<evidence type="ECO:0000256" key="1">
    <source>
        <dbReference type="ARBA" id="ARBA00022801"/>
    </source>
</evidence>
<dbReference type="GO" id="GO:0008832">
    <property type="term" value="F:dGTPase activity"/>
    <property type="evidence" value="ECO:0007669"/>
    <property type="project" value="TreeGrafter"/>
</dbReference>
<dbReference type="NCBIfam" id="TIGR01353">
    <property type="entry name" value="dGTP_triPase"/>
    <property type="match status" value="1"/>
</dbReference>
<keyword evidence="4" id="KW-1185">Reference proteome</keyword>